<name>A0ABY5S747_9BACL</name>
<evidence type="ECO:0000256" key="1">
    <source>
        <dbReference type="SAM" id="Phobius"/>
    </source>
</evidence>
<protein>
    <submittedName>
        <fullName evidence="2">TIGR02206 family membrane protein</fullName>
    </submittedName>
</protein>
<keyword evidence="1" id="KW-0812">Transmembrane</keyword>
<dbReference type="RefSeq" id="WP_258384622.1">
    <property type="nucleotide sequence ID" value="NZ_CP091430.1"/>
</dbReference>
<feature type="transmembrane region" description="Helical" evidence="1">
    <location>
        <begin position="81"/>
        <end position="100"/>
    </location>
</feature>
<dbReference type="Pfam" id="PF14808">
    <property type="entry name" value="TMEM164"/>
    <property type="match status" value="1"/>
</dbReference>
<feature type="transmembrane region" description="Helical" evidence="1">
    <location>
        <begin position="165"/>
        <end position="190"/>
    </location>
</feature>
<proteinExistence type="predicted"/>
<keyword evidence="1" id="KW-1133">Transmembrane helix</keyword>
<dbReference type="EMBL" id="CP091430">
    <property type="protein sequence ID" value="UVI28533.1"/>
    <property type="molecule type" value="Genomic_DNA"/>
</dbReference>
<keyword evidence="3" id="KW-1185">Reference proteome</keyword>
<accession>A0ABY5S747</accession>
<feature type="transmembrane region" description="Helical" evidence="1">
    <location>
        <begin position="107"/>
        <end position="128"/>
    </location>
</feature>
<gene>
    <name evidence="2" type="ORF">L1F29_24230</name>
</gene>
<evidence type="ECO:0000313" key="2">
    <source>
        <dbReference type="EMBL" id="UVI28533.1"/>
    </source>
</evidence>
<organism evidence="2 3">
    <name type="scientific">Paenibacillus spongiae</name>
    <dbReference type="NCBI Taxonomy" id="2909671"/>
    <lineage>
        <taxon>Bacteria</taxon>
        <taxon>Bacillati</taxon>
        <taxon>Bacillota</taxon>
        <taxon>Bacilli</taxon>
        <taxon>Bacillales</taxon>
        <taxon>Paenibacillaceae</taxon>
        <taxon>Paenibacillus</taxon>
    </lineage>
</organism>
<feature type="transmembrane region" description="Helical" evidence="1">
    <location>
        <begin position="49"/>
        <end position="69"/>
    </location>
</feature>
<dbReference type="NCBIfam" id="TIGR02206">
    <property type="entry name" value="intg_mem_TP0381"/>
    <property type="match status" value="1"/>
</dbReference>
<sequence length="251" mass="28472">MDSWFGIHTEAVFKAYSPSHIAVLAGFAGLIILLYLSRQWLRRGRRSRYGRYVLAAVLVLSEAALNLWYMANDVYSPKDTLPLELCSISLYLCIFMLLFRSRIAFQIAYFAGIGGAIQALLTPALYYGYPHFRFIEFFAAHIAIILAVLYMVWVEGFRPTWKSILLTMCFLNVLLVIVSLINFITGGNYMFLARKPDTASLLDILGPYPWYLLSLEAVALVLFLILYAPFAASPRNKGKHADRRSVKDMGE</sequence>
<feature type="transmembrane region" description="Helical" evidence="1">
    <location>
        <begin position="134"/>
        <end position="153"/>
    </location>
</feature>
<dbReference type="Proteomes" id="UP001057877">
    <property type="component" value="Chromosome"/>
</dbReference>
<evidence type="ECO:0000313" key="3">
    <source>
        <dbReference type="Proteomes" id="UP001057877"/>
    </source>
</evidence>
<feature type="transmembrane region" description="Helical" evidence="1">
    <location>
        <begin position="20"/>
        <end position="37"/>
    </location>
</feature>
<dbReference type="InterPro" id="IPR011737">
    <property type="entry name" value="CHP02206_TP0381"/>
</dbReference>
<reference evidence="2" key="1">
    <citation type="submission" date="2022-01" db="EMBL/GenBank/DDBJ databases">
        <title>Paenibacillus spongiae sp. nov., isolated from marine sponge.</title>
        <authorList>
            <person name="Li Z."/>
            <person name="Zhang M."/>
        </authorList>
    </citation>
    <scope>NUCLEOTIDE SEQUENCE</scope>
    <source>
        <strain evidence="2">PHS-Z3</strain>
    </source>
</reference>
<keyword evidence="1" id="KW-0472">Membrane</keyword>
<feature type="transmembrane region" description="Helical" evidence="1">
    <location>
        <begin position="210"/>
        <end position="230"/>
    </location>
</feature>